<proteinExistence type="predicted"/>
<feature type="transmembrane region" description="Helical" evidence="1">
    <location>
        <begin position="12"/>
        <end position="33"/>
    </location>
</feature>
<keyword evidence="1" id="KW-0812">Transmembrane</keyword>
<name>A0A643CLT5_ANAMA</name>
<dbReference type="AlphaFoldDB" id="A0A643CLT5"/>
<evidence type="ECO:0000313" key="2">
    <source>
        <dbReference type="EMBL" id="KAB0451362.1"/>
    </source>
</evidence>
<comment type="caution">
    <text evidence="2">The sequence shown here is derived from an EMBL/GenBank/DDBJ whole genome shotgun (WGS) entry which is preliminary data.</text>
</comment>
<dbReference type="PANTHER" id="PTHR30441">
    <property type="entry name" value="DUF748 DOMAIN-CONTAINING PROTEIN"/>
    <property type="match status" value="1"/>
</dbReference>
<keyword evidence="1" id="KW-0472">Membrane</keyword>
<dbReference type="EMBL" id="VTCY01000013">
    <property type="protein sequence ID" value="KAB0451362.1"/>
    <property type="molecule type" value="Genomic_DNA"/>
</dbReference>
<dbReference type="RefSeq" id="WP_150150452.1">
    <property type="nucleotide sequence ID" value="NZ_VTWV01000012.1"/>
</dbReference>
<reference evidence="2" key="1">
    <citation type="submission" date="2019-08" db="EMBL/GenBank/DDBJ databases">
        <authorList>
            <person name="Amaro Estrada I."/>
            <person name="Quiroz Castaneda R.E."/>
            <person name="Martinez Ocampo F."/>
            <person name="Rodriguez Camarillo S.D."/>
        </authorList>
    </citation>
    <scope>NUCLEOTIDE SEQUENCE</scope>
    <source>
        <strain evidence="2">MEX-30-184-02</strain>
    </source>
</reference>
<sequence length="906" mass="96628">MGDAFGIPMKFLGRLCCCVLVVFAALAFVPYLVDWNAHYGEYVFKQLGAATGSSGAVVKAIGNIEGSLLLPKLTVRNLYVECSEDAAGCAGTLSIDRMELSVDPLSILMGEPKVRTISLYGLRTSVGGLVGMVGSQTKSGLGHVRIFDSAVVTGGVVGASASAYNTVHVKSATIKSSGSALFGDAVLKIGGTKYLLSSKLERSAAGSTVKVELHSPNTSMVLSGNGAGQGLFDDFGARFEVKTENLSELAQTVAVVTNYRLLGSVASAEEMVLSAGIKAAKGSGFEVKDLTMQSKSISGTLELACTYAPFCTTSLNFSSIDLDALFPEGLGTEQDAYYADFQSSAERFSVVPSWLDATVGLDVREINYRGGVSRNLVAAVSVRQGRIAVDRLLLDLPGKNNRLSVSGVTSEDAGSIVPRFVGTLSAQGDDADTIVSWLLPLRADAHRAQGKKFALTGSLYVAPRIFSLLGARMYAGGAHAYGNVKYKYGKRGGEVIGDVTMSNFSVGGYSFDEDFDVKRDVMNFTWLRSVSCPVKLAVRLQNFAVNSGFVKELSFLADLSQHKVSVEKISMRAVDEHDSPSDLEGRASVALSSRGMRPKVFVSLKSARYSDAFLRLPKFVERTGADVPVDTTSSSPRGEKSEKFLWSSRPIDLASFEGLDGSIEVHVKELFFGGRMLSNFTWLSTLKEGVMSMDKLHFAQGKSGTVDISGNIGMGEVSSLSLVVSASDVSIGDVEQQTNSSQTSKVSGHVSVSGSIQTQGRSMLELANALKGKIKFAARGLDIGGVDLNGFIEDLFAAESKSEVASLARVHLYRGSTLFETLDGESQIDQGSLASSLQFKIGNAAGSASVNLSVPQLAVIALFRFFFIPPESESPVHMDMHLQGYVWQPNPTFDIDSLYEIVRSNR</sequence>
<dbReference type="GO" id="GO:0005886">
    <property type="term" value="C:plasma membrane"/>
    <property type="evidence" value="ECO:0007669"/>
    <property type="project" value="TreeGrafter"/>
</dbReference>
<dbReference type="GO" id="GO:0090313">
    <property type="term" value="P:regulation of protein targeting to membrane"/>
    <property type="evidence" value="ECO:0007669"/>
    <property type="project" value="TreeGrafter"/>
</dbReference>
<dbReference type="PANTHER" id="PTHR30441:SF8">
    <property type="entry name" value="DUF748 DOMAIN-CONTAINING PROTEIN"/>
    <property type="match status" value="1"/>
</dbReference>
<protein>
    <submittedName>
        <fullName evidence="2">Uncharacterized protein</fullName>
    </submittedName>
</protein>
<evidence type="ECO:0000256" key="1">
    <source>
        <dbReference type="SAM" id="Phobius"/>
    </source>
</evidence>
<gene>
    <name evidence="2" type="ORF">FY207_04085</name>
</gene>
<accession>A0A643CLT5</accession>
<organism evidence="2">
    <name type="scientific">Anaplasma marginale</name>
    <dbReference type="NCBI Taxonomy" id="770"/>
    <lineage>
        <taxon>Bacteria</taxon>
        <taxon>Pseudomonadati</taxon>
        <taxon>Pseudomonadota</taxon>
        <taxon>Alphaproteobacteria</taxon>
        <taxon>Rickettsiales</taxon>
        <taxon>Anaplasmataceae</taxon>
        <taxon>Anaplasma</taxon>
    </lineage>
</organism>
<keyword evidence="1" id="KW-1133">Transmembrane helix</keyword>
<dbReference type="InterPro" id="IPR052894">
    <property type="entry name" value="AsmA-related"/>
</dbReference>